<keyword evidence="4" id="KW-1185">Reference proteome</keyword>
<gene>
    <name evidence="3" type="ORF">KP79_PYT05894</name>
</gene>
<reference evidence="3 4" key="1">
    <citation type="journal article" date="2017" name="Nat. Ecol. Evol.">
        <title>Scallop genome provides insights into evolution of bilaterian karyotype and development.</title>
        <authorList>
            <person name="Wang S."/>
            <person name="Zhang J."/>
            <person name="Jiao W."/>
            <person name="Li J."/>
            <person name="Xun X."/>
            <person name="Sun Y."/>
            <person name="Guo X."/>
            <person name="Huan P."/>
            <person name="Dong B."/>
            <person name="Zhang L."/>
            <person name="Hu X."/>
            <person name="Sun X."/>
            <person name="Wang J."/>
            <person name="Zhao C."/>
            <person name="Wang Y."/>
            <person name="Wang D."/>
            <person name="Huang X."/>
            <person name="Wang R."/>
            <person name="Lv J."/>
            <person name="Li Y."/>
            <person name="Zhang Z."/>
            <person name="Liu B."/>
            <person name="Lu W."/>
            <person name="Hui Y."/>
            <person name="Liang J."/>
            <person name="Zhou Z."/>
            <person name="Hou R."/>
            <person name="Li X."/>
            <person name="Liu Y."/>
            <person name="Li H."/>
            <person name="Ning X."/>
            <person name="Lin Y."/>
            <person name="Zhao L."/>
            <person name="Xing Q."/>
            <person name="Dou J."/>
            <person name="Li Y."/>
            <person name="Mao J."/>
            <person name="Guo H."/>
            <person name="Dou H."/>
            <person name="Li T."/>
            <person name="Mu C."/>
            <person name="Jiang W."/>
            <person name="Fu Q."/>
            <person name="Fu X."/>
            <person name="Miao Y."/>
            <person name="Liu J."/>
            <person name="Yu Q."/>
            <person name="Li R."/>
            <person name="Liao H."/>
            <person name="Li X."/>
            <person name="Kong Y."/>
            <person name="Jiang Z."/>
            <person name="Chourrout D."/>
            <person name="Li R."/>
            <person name="Bao Z."/>
        </authorList>
    </citation>
    <scope>NUCLEOTIDE SEQUENCE [LARGE SCALE GENOMIC DNA]</scope>
    <source>
        <strain evidence="3 4">PY_sf001</strain>
    </source>
</reference>
<sequence length="247" mass="29321">MLKFSKGKKVETDEEEKINRDKSPTDKAMASSSEDKVTTSDTKSKREEALVEVLERERKNFKRQKDEVTKEMLLFKAENEKLRHAIKHEHGTPEVSEKIKKELDHLRSTNRFLLENLERRKRQISKLETDVFELDMKLQSVNNSLAETERKNQDMKEEMVELIRDRVLINSLMDDNRKLRHFLSINNLDTRTGKRMLNHVIKRNQKLPEDESGSITDRSERAMRDRVDGRLPEYSHHIQSKRKIQKN</sequence>
<dbReference type="Proteomes" id="UP000242188">
    <property type="component" value="Unassembled WGS sequence"/>
</dbReference>
<dbReference type="AlphaFoldDB" id="A0A210QIB8"/>
<accession>A0A210QIB8</accession>
<dbReference type="EMBL" id="NEDP02003531">
    <property type="protein sequence ID" value="OWF48487.1"/>
    <property type="molecule type" value="Genomic_DNA"/>
</dbReference>
<protein>
    <submittedName>
        <fullName evidence="3">Uncharacterized protein</fullName>
    </submittedName>
</protein>
<proteinExistence type="predicted"/>
<name>A0A210QIB8_MIZYE</name>
<evidence type="ECO:0000313" key="4">
    <source>
        <dbReference type="Proteomes" id="UP000242188"/>
    </source>
</evidence>
<evidence type="ECO:0000256" key="1">
    <source>
        <dbReference type="SAM" id="Coils"/>
    </source>
</evidence>
<feature type="region of interest" description="Disordered" evidence="2">
    <location>
        <begin position="204"/>
        <end position="223"/>
    </location>
</feature>
<keyword evidence="1" id="KW-0175">Coiled coil</keyword>
<feature type="compositionally biased region" description="Basic and acidic residues" evidence="2">
    <location>
        <begin position="33"/>
        <end position="47"/>
    </location>
</feature>
<evidence type="ECO:0000313" key="3">
    <source>
        <dbReference type="EMBL" id="OWF48487.1"/>
    </source>
</evidence>
<feature type="region of interest" description="Disordered" evidence="2">
    <location>
        <begin position="1"/>
        <end position="47"/>
    </location>
</feature>
<organism evidence="3 4">
    <name type="scientific">Mizuhopecten yessoensis</name>
    <name type="common">Japanese scallop</name>
    <name type="synonym">Patinopecten yessoensis</name>
    <dbReference type="NCBI Taxonomy" id="6573"/>
    <lineage>
        <taxon>Eukaryota</taxon>
        <taxon>Metazoa</taxon>
        <taxon>Spiralia</taxon>
        <taxon>Lophotrochozoa</taxon>
        <taxon>Mollusca</taxon>
        <taxon>Bivalvia</taxon>
        <taxon>Autobranchia</taxon>
        <taxon>Pteriomorphia</taxon>
        <taxon>Pectinida</taxon>
        <taxon>Pectinoidea</taxon>
        <taxon>Pectinidae</taxon>
        <taxon>Mizuhopecten</taxon>
    </lineage>
</organism>
<feature type="coiled-coil region" evidence="1">
    <location>
        <begin position="96"/>
        <end position="165"/>
    </location>
</feature>
<comment type="caution">
    <text evidence="3">The sequence shown here is derived from an EMBL/GenBank/DDBJ whole genome shotgun (WGS) entry which is preliminary data.</text>
</comment>
<evidence type="ECO:0000256" key="2">
    <source>
        <dbReference type="SAM" id="MobiDB-lite"/>
    </source>
</evidence>